<feature type="domain" description="Transglutaminase-like" evidence="2">
    <location>
        <begin position="213"/>
        <end position="310"/>
    </location>
</feature>
<comment type="caution">
    <text evidence="3">The sequence shown here is derived from an EMBL/GenBank/DDBJ whole genome shotgun (WGS) entry which is preliminary data.</text>
</comment>
<sequence length="356" mass="39884">MKRSTNEKTAIILAVSVILAVTACSAEGVAYIDGNQSETGFSSSAAATSGTICEESTLPATVSVTTAVTTTKAKETTAVLTTVASTPATTAEPKWKETKKSAEMYLNTSVYSRTKAYLGAPTADLYMINDKVKVVAVTDTDYYKLENGRFIHCDYLSSEKTVIRTTTATTLPPETTVPAAVTTANKQTPIKKGKYISSGYEPLDEIIFPLLDNLVSDNMSDDDKRLAIYDYLVQFQYQERTLLIPKNKKQYEEQLEAISLFEKGYGLCYDFSSAFKYMTKAIGMNTVMYYGSHKGRNSAYTPHSWTMLEIDGMLYFFDPSMERVMINDGMGEGQHYRYKKPYYWFYDYYITDYTSP</sequence>
<dbReference type="PROSITE" id="PS51257">
    <property type="entry name" value="PROKAR_LIPOPROTEIN"/>
    <property type="match status" value="1"/>
</dbReference>
<name>B0MKM1_9FIRM</name>
<organism evidence="3 4">
    <name type="scientific">[Eubacterium] siraeum DSM 15702</name>
    <dbReference type="NCBI Taxonomy" id="428128"/>
    <lineage>
        <taxon>Bacteria</taxon>
        <taxon>Bacillati</taxon>
        <taxon>Bacillota</taxon>
        <taxon>Clostridia</taxon>
        <taxon>Eubacteriales</taxon>
        <taxon>Oscillospiraceae</taxon>
        <taxon>Oscillospiraceae incertae sedis</taxon>
    </lineage>
</organism>
<keyword evidence="4" id="KW-1185">Reference proteome</keyword>
<dbReference type="Proteomes" id="UP000005326">
    <property type="component" value="Unassembled WGS sequence"/>
</dbReference>
<evidence type="ECO:0000256" key="1">
    <source>
        <dbReference type="SAM" id="SignalP"/>
    </source>
</evidence>
<dbReference type="EMBL" id="ABCA03000032">
    <property type="protein sequence ID" value="EDS01705.1"/>
    <property type="molecule type" value="Genomic_DNA"/>
</dbReference>
<proteinExistence type="predicted"/>
<evidence type="ECO:0000313" key="4">
    <source>
        <dbReference type="Proteomes" id="UP000005326"/>
    </source>
</evidence>
<keyword evidence="1" id="KW-0732">Signal</keyword>
<feature type="chain" id="PRO_5038673994" description="Transglutaminase-like domain-containing protein" evidence="1">
    <location>
        <begin position="27"/>
        <end position="356"/>
    </location>
</feature>
<reference evidence="3" key="2">
    <citation type="submission" date="2014-06" db="EMBL/GenBank/DDBJ databases">
        <title>Draft genome sequence of Eubacterium siraeum (DSM 15702).</title>
        <authorList>
            <person name="Sudarsanam P."/>
            <person name="Ley R."/>
            <person name="Guruge J."/>
            <person name="Turnbaugh P.J."/>
            <person name="Mahowald M."/>
            <person name="Liep D."/>
            <person name="Gordon J."/>
        </authorList>
    </citation>
    <scope>NUCLEOTIDE SEQUENCE</scope>
    <source>
        <strain evidence="3">DSM 15702</strain>
    </source>
</reference>
<evidence type="ECO:0000259" key="2">
    <source>
        <dbReference type="Pfam" id="PF01841"/>
    </source>
</evidence>
<dbReference type="SUPFAM" id="SSF54001">
    <property type="entry name" value="Cysteine proteinases"/>
    <property type="match status" value="1"/>
</dbReference>
<reference evidence="3" key="1">
    <citation type="submission" date="2007-10" db="EMBL/GenBank/DDBJ databases">
        <authorList>
            <person name="Fulton L."/>
            <person name="Clifton S."/>
            <person name="Fulton B."/>
            <person name="Xu J."/>
            <person name="Minx P."/>
            <person name="Pepin K.H."/>
            <person name="Johnson M."/>
            <person name="Thiruvilangam P."/>
            <person name="Bhonagiri V."/>
            <person name="Nash W.E."/>
            <person name="Mardis E.R."/>
            <person name="Wilson R.K."/>
        </authorList>
    </citation>
    <scope>NUCLEOTIDE SEQUENCE [LARGE SCALE GENOMIC DNA]</scope>
    <source>
        <strain evidence="3">DSM 15702</strain>
    </source>
</reference>
<protein>
    <recommendedName>
        <fullName evidence="2">Transglutaminase-like domain-containing protein</fullName>
    </recommendedName>
</protein>
<dbReference type="Gene3D" id="3.10.620.30">
    <property type="match status" value="1"/>
</dbReference>
<accession>B0MKM1</accession>
<dbReference type="InterPro" id="IPR002931">
    <property type="entry name" value="Transglutaminase-like"/>
</dbReference>
<dbReference type="AlphaFoldDB" id="B0MKM1"/>
<gene>
    <name evidence="3" type="ORF">EUBSIR_00357</name>
</gene>
<evidence type="ECO:0000313" key="3">
    <source>
        <dbReference type="EMBL" id="EDS01705.1"/>
    </source>
</evidence>
<dbReference type="Pfam" id="PF01841">
    <property type="entry name" value="Transglut_core"/>
    <property type="match status" value="1"/>
</dbReference>
<feature type="signal peptide" evidence="1">
    <location>
        <begin position="1"/>
        <end position="26"/>
    </location>
</feature>
<dbReference type="InterPro" id="IPR038765">
    <property type="entry name" value="Papain-like_cys_pep_sf"/>
</dbReference>